<comment type="caution">
    <text evidence="2">The sequence shown here is derived from an EMBL/GenBank/DDBJ whole genome shotgun (WGS) entry which is preliminary data.</text>
</comment>
<evidence type="ECO:0000313" key="2">
    <source>
        <dbReference type="EMBL" id="KAL0293428.1"/>
    </source>
</evidence>
<gene>
    <name evidence="2" type="ORF">Sradi_6937400</name>
</gene>
<evidence type="ECO:0000256" key="1">
    <source>
        <dbReference type="SAM" id="MobiDB-lite"/>
    </source>
</evidence>
<accession>A0AAW2JGL4</accession>
<dbReference type="EMBL" id="JACGWJ010000310">
    <property type="protein sequence ID" value="KAL0293428.1"/>
    <property type="molecule type" value="Genomic_DNA"/>
</dbReference>
<protein>
    <submittedName>
        <fullName evidence="2">Uncharacterized protein</fullName>
    </submittedName>
</protein>
<name>A0AAW2JGL4_SESRA</name>
<feature type="region of interest" description="Disordered" evidence="1">
    <location>
        <begin position="38"/>
        <end position="60"/>
    </location>
</feature>
<reference evidence="2" key="2">
    <citation type="journal article" date="2024" name="Plant">
        <title>Genomic evolution and insights into agronomic trait innovations of Sesamum species.</title>
        <authorList>
            <person name="Miao H."/>
            <person name="Wang L."/>
            <person name="Qu L."/>
            <person name="Liu H."/>
            <person name="Sun Y."/>
            <person name="Le M."/>
            <person name="Wang Q."/>
            <person name="Wei S."/>
            <person name="Zheng Y."/>
            <person name="Lin W."/>
            <person name="Duan Y."/>
            <person name="Cao H."/>
            <person name="Xiong S."/>
            <person name="Wang X."/>
            <person name="Wei L."/>
            <person name="Li C."/>
            <person name="Ma Q."/>
            <person name="Ju M."/>
            <person name="Zhao R."/>
            <person name="Li G."/>
            <person name="Mu C."/>
            <person name="Tian Q."/>
            <person name="Mei H."/>
            <person name="Zhang T."/>
            <person name="Gao T."/>
            <person name="Zhang H."/>
        </authorList>
    </citation>
    <scope>NUCLEOTIDE SEQUENCE</scope>
    <source>
        <strain evidence="2">G02</strain>
    </source>
</reference>
<reference evidence="2" key="1">
    <citation type="submission" date="2020-06" db="EMBL/GenBank/DDBJ databases">
        <authorList>
            <person name="Li T."/>
            <person name="Hu X."/>
            <person name="Zhang T."/>
            <person name="Song X."/>
            <person name="Zhang H."/>
            <person name="Dai N."/>
            <person name="Sheng W."/>
            <person name="Hou X."/>
            <person name="Wei L."/>
        </authorList>
    </citation>
    <scope>NUCLEOTIDE SEQUENCE</scope>
    <source>
        <strain evidence="2">G02</strain>
        <tissue evidence="2">Leaf</tissue>
    </source>
</reference>
<proteinExistence type="predicted"/>
<dbReference type="AlphaFoldDB" id="A0AAW2JGL4"/>
<sequence>MSIAAEGRESAINSSWVSLDGTLAGGAVMVRTARRGARRGCGNGVGTREATGRKPPGGVVVSPSPNFAIQRCFNELRAAHDSTSPSSTTLWARARNSAKLKAPGAGVVSPLTSAAAASSAPIGTSSAAVGLGLERPSVCVCVVYCERE</sequence>
<organism evidence="2">
    <name type="scientific">Sesamum radiatum</name>
    <name type="common">Black benniseed</name>
    <dbReference type="NCBI Taxonomy" id="300843"/>
    <lineage>
        <taxon>Eukaryota</taxon>
        <taxon>Viridiplantae</taxon>
        <taxon>Streptophyta</taxon>
        <taxon>Embryophyta</taxon>
        <taxon>Tracheophyta</taxon>
        <taxon>Spermatophyta</taxon>
        <taxon>Magnoliopsida</taxon>
        <taxon>eudicotyledons</taxon>
        <taxon>Gunneridae</taxon>
        <taxon>Pentapetalae</taxon>
        <taxon>asterids</taxon>
        <taxon>lamiids</taxon>
        <taxon>Lamiales</taxon>
        <taxon>Pedaliaceae</taxon>
        <taxon>Sesamum</taxon>
    </lineage>
</organism>